<accession>A0ABZ1WK92</accession>
<feature type="transmembrane region" description="Helical" evidence="2">
    <location>
        <begin position="91"/>
        <end position="118"/>
    </location>
</feature>
<dbReference type="Proteomes" id="UP001432014">
    <property type="component" value="Chromosome"/>
</dbReference>
<keyword evidence="2" id="KW-0812">Transmembrane</keyword>
<organism evidence="4 5">
    <name type="scientific">Kitasatospora herbaricolor</name>
    <dbReference type="NCBI Taxonomy" id="68217"/>
    <lineage>
        <taxon>Bacteria</taxon>
        <taxon>Bacillati</taxon>
        <taxon>Actinomycetota</taxon>
        <taxon>Actinomycetes</taxon>
        <taxon>Kitasatosporales</taxon>
        <taxon>Streptomycetaceae</taxon>
        <taxon>Kitasatospora</taxon>
    </lineage>
</organism>
<evidence type="ECO:0000256" key="2">
    <source>
        <dbReference type="SAM" id="Phobius"/>
    </source>
</evidence>
<dbReference type="EMBL" id="CP108482">
    <property type="protein sequence ID" value="WUS61050.1"/>
    <property type="molecule type" value="Genomic_DNA"/>
</dbReference>
<feature type="region of interest" description="Disordered" evidence="1">
    <location>
        <begin position="1"/>
        <end position="75"/>
    </location>
</feature>
<keyword evidence="2" id="KW-0472">Membrane</keyword>
<feature type="transmembrane region" description="Helical" evidence="2">
    <location>
        <begin position="130"/>
        <end position="158"/>
    </location>
</feature>
<dbReference type="Pfam" id="PF13828">
    <property type="entry name" value="DUF4190"/>
    <property type="match status" value="1"/>
</dbReference>
<evidence type="ECO:0000259" key="3">
    <source>
        <dbReference type="Pfam" id="PF13828"/>
    </source>
</evidence>
<name>A0ABZ1WK92_9ACTN</name>
<keyword evidence="5" id="KW-1185">Reference proteome</keyword>
<feature type="compositionally biased region" description="Pro residues" evidence="1">
    <location>
        <begin position="40"/>
        <end position="49"/>
    </location>
</feature>
<protein>
    <submittedName>
        <fullName evidence="4">DUF4190 domain-containing protein</fullName>
    </submittedName>
</protein>
<feature type="compositionally biased region" description="Low complexity" evidence="1">
    <location>
        <begin position="21"/>
        <end position="39"/>
    </location>
</feature>
<gene>
    <name evidence="4" type="ORF">OG469_39490</name>
</gene>
<evidence type="ECO:0000256" key="1">
    <source>
        <dbReference type="SAM" id="MobiDB-lite"/>
    </source>
</evidence>
<keyword evidence="2" id="KW-1133">Transmembrane helix</keyword>
<feature type="domain" description="DUF4190" evidence="3">
    <location>
        <begin position="92"/>
        <end position="149"/>
    </location>
</feature>
<dbReference type="RefSeq" id="WP_329611710.1">
    <property type="nucleotide sequence ID" value="NZ_CP108482.1"/>
</dbReference>
<reference evidence="4 5" key="1">
    <citation type="submission" date="2022-10" db="EMBL/GenBank/DDBJ databases">
        <title>The complete genomes of actinobacterial strains from the NBC collection.</title>
        <authorList>
            <person name="Joergensen T.S."/>
            <person name="Alvarez Arevalo M."/>
            <person name="Sterndorff E.B."/>
            <person name="Faurdal D."/>
            <person name="Vuksanovic O."/>
            <person name="Mourched A.-S."/>
            <person name="Charusanti P."/>
            <person name="Shaw S."/>
            <person name="Blin K."/>
            <person name="Weber T."/>
        </authorList>
    </citation>
    <scope>NUCLEOTIDE SEQUENCE [LARGE SCALE GENOMIC DNA]</scope>
    <source>
        <strain evidence="4 5">NBC_01247</strain>
    </source>
</reference>
<evidence type="ECO:0000313" key="5">
    <source>
        <dbReference type="Proteomes" id="UP001432014"/>
    </source>
</evidence>
<dbReference type="InterPro" id="IPR025241">
    <property type="entry name" value="DUF4190"/>
</dbReference>
<sequence length="298" mass="30631">MPDATEEPSAAAPSTQPPADPFAAPTTGPATGDTTAGPAPTDPFAPPAAGPASTNPFAVPTPGYGPLPGQAHGWPPPGLPGAPVARSWSGFAITSFVLGLLGFLFPLPLVSAGFGIAAVRRRKRQPRRGLGLAVTGLVCSAGWLLVTVAVVLLLVLAAQDLKSGPERTVDGRPKSAGQAGPWYLRQGDCMTEDLGVLAEEPNKVTVVPCEQPHRTQVFAVVTIPGGTTHPGDAATMAAADRLCTAREKQDGLDLSGLPQDASTSFHYPSPAGWLVLRDHQAQCFYASAALWTGSVRPG</sequence>
<proteinExistence type="predicted"/>
<evidence type="ECO:0000313" key="4">
    <source>
        <dbReference type="EMBL" id="WUS61050.1"/>
    </source>
</evidence>